<name>A0A1R4HAR0_9GAMM</name>
<dbReference type="AlphaFoldDB" id="A0A1R4HAR0"/>
<dbReference type="EMBL" id="FUKJ01000253">
    <property type="protein sequence ID" value="SJM93352.1"/>
    <property type="molecule type" value="Genomic_DNA"/>
</dbReference>
<protein>
    <submittedName>
        <fullName evidence="1">Uncharacterized protein</fullName>
    </submittedName>
</protein>
<proteinExistence type="predicted"/>
<reference evidence="2" key="1">
    <citation type="submission" date="2017-02" db="EMBL/GenBank/DDBJ databases">
        <authorList>
            <person name="Daims H."/>
        </authorList>
    </citation>
    <scope>NUCLEOTIDE SEQUENCE [LARGE SCALE GENOMIC DNA]</scope>
</reference>
<dbReference type="Proteomes" id="UP000195442">
    <property type="component" value="Unassembled WGS sequence"/>
</dbReference>
<sequence>MGISRNGALGRTRTCDPQLRRLVLYPVELQAQNGRGGGIRTPDILLPKQARYQTALHPDYHLLLT</sequence>
<evidence type="ECO:0000313" key="1">
    <source>
        <dbReference type="EMBL" id="SJM93352.1"/>
    </source>
</evidence>
<evidence type="ECO:0000313" key="2">
    <source>
        <dbReference type="Proteomes" id="UP000195442"/>
    </source>
</evidence>
<accession>A0A1R4HAR0</accession>
<gene>
    <name evidence="1" type="ORF">CRENPOLYSF2_3260005</name>
</gene>
<keyword evidence="2" id="KW-1185">Reference proteome</keyword>
<organism evidence="1 2">
    <name type="scientific">Crenothrix polyspora</name>
    <dbReference type="NCBI Taxonomy" id="360316"/>
    <lineage>
        <taxon>Bacteria</taxon>
        <taxon>Pseudomonadati</taxon>
        <taxon>Pseudomonadota</taxon>
        <taxon>Gammaproteobacteria</taxon>
        <taxon>Methylococcales</taxon>
        <taxon>Crenotrichaceae</taxon>
        <taxon>Crenothrix</taxon>
    </lineage>
</organism>
<dbReference type="AntiFam" id="ANF00012">
    <property type="entry name" value="tRNA translation"/>
</dbReference>